<dbReference type="AlphaFoldDB" id="A0A2S8B4F4"/>
<dbReference type="NCBIfam" id="TIGR00232">
    <property type="entry name" value="tktlase_bact"/>
    <property type="match status" value="1"/>
</dbReference>
<proteinExistence type="inferred from homology"/>
<evidence type="ECO:0000256" key="1">
    <source>
        <dbReference type="ARBA" id="ARBA00007131"/>
    </source>
</evidence>
<keyword evidence="7 14" id="KW-0460">Magnesium</keyword>
<dbReference type="OrthoDB" id="8732661at2"/>
<feature type="binding site" evidence="13">
    <location>
        <begin position="127"/>
        <end position="129"/>
    </location>
    <ligand>
        <name>thiamine diphosphate</name>
        <dbReference type="ChEBI" id="CHEBI:58937"/>
    </ligand>
</feature>
<protein>
    <recommendedName>
        <fullName evidence="3 10">Transketolase</fullName>
        <ecNumber evidence="3 10">2.2.1.1</ecNumber>
    </recommendedName>
</protein>
<feature type="domain" description="Transketolase-like pyrimidine-binding" evidence="17">
    <location>
        <begin position="360"/>
        <end position="531"/>
    </location>
</feature>
<keyword evidence="5 14" id="KW-0479">Metal-binding</keyword>
<evidence type="ECO:0000256" key="10">
    <source>
        <dbReference type="NCBIfam" id="TIGR00232"/>
    </source>
</evidence>
<feature type="binding site" evidence="12">
    <location>
        <position position="479"/>
    </location>
    <ligand>
        <name>substrate</name>
    </ligand>
</feature>
<dbReference type="InterPro" id="IPR005478">
    <property type="entry name" value="Transketolase_bac-like"/>
</dbReference>
<feature type="binding site" evidence="13">
    <location>
        <position position="166"/>
    </location>
    <ligand>
        <name>thiamine diphosphate</name>
        <dbReference type="ChEBI" id="CHEBI:58937"/>
    </ligand>
</feature>
<dbReference type="CDD" id="cd07033">
    <property type="entry name" value="TPP_PYR_DXS_TK_like"/>
    <property type="match status" value="1"/>
</dbReference>
<dbReference type="SUPFAM" id="SSF52922">
    <property type="entry name" value="TK C-terminal domain-like"/>
    <property type="match status" value="1"/>
</dbReference>
<dbReference type="InterPro" id="IPR033247">
    <property type="entry name" value="Transketolase_fam"/>
</dbReference>
<dbReference type="PANTHER" id="PTHR43522:SF2">
    <property type="entry name" value="TRANSKETOLASE 1-RELATED"/>
    <property type="match status" value="1"/>
</dbReference>
<organism evidence="18 19">
    <name type="scientific">Sphingopyxis lindanitolerans</name>
    <dbReference type="NCBI Taxonomy" id="2054227"/>
    <lineage>
        <taxon>Bacteria</taxon>
        <taxon>Pseudomonadati</taxon>
        <taxon>Pseudomonadota</taxon>
        <taxon>Alphaproteobacteria</taxon>
        <taxon>Sphingomonadales</taxon>
        <taxon>Sphingomonadaceae</taxon>
        <taxon>Sphingopyxis</taxon>
    </lineage>
</organism>
<evidence type="ECO:0000256" key="12">
    <source>
        <dbReference type="PIRSR" id="PIRSR605478-2"/>
    </source>
</evidence>
<keyword evidence="4 16" id="KW-0808">Transferase</keyword>
<feature type="binding site" evidence="14">
    <location>
        <position position="165"/>
    </location>
    <ligand>
        <name>Mg(2+)</name>
        <dbReference type="ChEBI" id="CHEBI:18420"/>
    </ligand>
</feature>
<dbReference type="Pfam" id="PF22613">
    <property type="entry name" value="Transketolase_C_1"/>
    <property type="match status" value="1"/>
</dbReference>
<keyword evidence="6 16" id="KW-0106">Calcium</keyword>
<comment type="subunit">
    <text evidence="2 16">Homodimer.</text>
</comment>
<dbReference type="GO" id="GO:0046872">
    <property type="term" value="F:metal ion binding"/>
    <property type="evidence" value="ECO:0007669"/>
    <property type="project" value="UniProtKB-KW"/>
</dbReference>
<feature type="site" description="Important for catalytic activity" evidence="15">
    <location>
        <position position="269"/>
    </location>
</feature>
<gene>
    <name evidence="18" type="primary">tkt</name>
    <name evidence="18" type="ORF">CVO77_15895</name>
</gene>
<feature type="active site" description="Proton donor" evidence="11">
    <location>
        <position position="417"/>
    </location>
</feature>
<dbReference type="FunFam" id="3.40.50.970:FF:000004">
    <property type="entry name" value="Transketolase"/>
    <property type="match status" value="1"/>
</dbReference>
<feature type="binding site" evidence="12">
    <location>
        <position position="38"/>
    </location>
    <ligand>
        <name>substrate</name>
    </ligand>
</feature>
<dbReference type="SMART" id="SM00861">
    <property type="entry name" value="Transket_pyr"/>
    <property type="match status" value="1"/>
</dbReference>
<feature type="binding site" evidence="14">
    <location>
        <position position="197"/>
    </location>
    <ligand>
        <name>Mg(2+)</name>
        <dbReference type="ChEBI" id="CHEBI:18420"/>
    </ligand>
</feature>
<feature type="binding site" evidence="14">
    <location>
        <position position="195"/>
    </location>
    <ligand>
        <name>Mg(2+)</name>
        <dbReference type="ChEBI" id="CHEBI:18420"/>
    </ligand>
</feature>
<evidence type="ECO:0000256" key="11">
    <source>
        <dbReference type="PIRSR" id="PIRSR605478-1"/>
    </source>
</evidence>
<evidence type="ECO:0000313" key="18">
    <source>
        <dbReference type="EMBL" id="PQM27247.1"/>
    </source>
</evidence>
<feature type="binding site" evidence="12">
    <location>
        <position position="475"/>
    </location>
    <ligand>
        <name>substrate</name>
    </ligand>
</feature>
<evidence type="ECO:0000256" key="8">
    <source>
        <dbReference type="ARBA" id="ARBA00023052"/>
    </source>
</evidence>
<dbReference type="PROSITE" id="PS00802">
    <property type="entry name" value="TRANSKETOLASE_2"/>
    <property type="match status" value="1"/>
</dbReference>
<keyword evidence="8 13" id="KW-0786">Thiamine pyrophosphate</keyword>
<comment type="cofactor">
    <cofactor evidence="13">
        <name>thiamine diphosphate</name>
        <dbReference type="ChEBI" id="CHEBI:58937"/>
    </cofactor>
    <text evidence="13">Binds 1 thiamine pyrophosphate per subunit. During the reaction, the substrate forms a covalent intermediate with the cofactor.</text>
</comment>
<dbReference type="InterPro" id="IPR009014">
    <property type="entry name" value="Transketo_C/PFOR_II"/>
</dbReference>
<dbReference type="FunFam" id="3.40.50.970:FF:000003">
    <property type="entry name" value="Transketolase"/>
    <property type="match status" value="1"/>
</dbReference>
<evidence type="ECO:0000256" key="13">
    <source>
        <dbReference type="PIRSR" id="PIRSR605478-3"/>
    </source>
</evidence>
<dbReference type="CDD" id="cd02012">
    <property type="entry name" value="TPP_TK"/>
    <property type="match status" value="1"/>
</dbReference>
<name>A0A2S8B4F4_9SPHN</name>
<dbReference type="InterPro" id="IPR020826">
    <property type="entry name" value="Transketolase_BS"/>
</dbReference>
<dbReference type="InterPro" id="IPR055152">
    <property type="entry name" value="Transketolase-like_C_2"/>
</dbReference>
<dbReference type="GO" id="GO:0004802">
    <property type="term" value="F:transketolase activity"/>
    <property type="evidence" value="ECO:0007669"/>
    <property type="project" value="UniProtKB-UniRule"/>
</dbReference>
<evidence type="ECO:0000256" key="6">
    <source>
        <dbReference type="ARBA" id="ARBA00022837"/>
    </source>
</evidence>
<comment type="similarity">
    <text evidence="1 16">Belongs to the transketolase family.</text>
</comment>
<evidence type="ECO:0000256" key="2">
    <source>
        <dbReference type="ARBA" id="ARBA00011738"/>
    </source>
</evidence>
<evidence type="ECO:0000313" key="19">
    <source>
        <dbReference type="Proteomes" id="UP000238954"/>
    </source>
</evidence>
<evidence type="ECO:0000256" key="4">
    <source>
        <dbReference type="ARBA" id="ARBA00022679"/>
    </source>
</evidence>
<keyword evidence="19" id="KW-1185">Reference proteome</keyword>
<evidence type="ECO:0000256" key="5">
    <source>
        <dbReference type="ARBA" id="ARBA00022723"/>
    </source>
</evidence>
<feature type="binding site" evidence="12">
    <location>
        <position position="525"/>
    </location>
    <ligand>
        <name>substrate</name>
    </ligand>
</feature>
<dbReference type="InterPro" id="IPR029061">
    <property type="entry name" value="THDP-binding"/>
</dbReference>
<dbReference type="PANTHER" id="PTHR43522">
    <property type="entry name" value="TRANSKETOLASE"/>
    <property type="match status" value="1"/>
</dbReference>
<feature type="binding site" evidence="13">
    <location>
        <position position="195"/>
    </location>
    <ligand>
        <name>thiamine diphosphate</name>
        <dbReference type="ChEBI" id="CHEBI:58937"/>
    </ligand>
</feature>
<comment type="catalytic activity">
    <reaction evidence="9 16">
        <text>D-sedoheptulose 7-phosphate + D-glyceraldehyde 3-phosphate = aldehydo-D-ribose 5-phosphate + D-xylulose 5-phosphate</text>
        <dbReference type="Rhea" id="RHEA:10508"/>
        <dbReference type="ChEBI" id="CHEBI:57483"/>
        <dbReference type="ChEBI" id="CHEBI:57737"/>
        <dbReference type="ChEBI" id="CHEBI:58273"/>
        <dbReference type="ChEBI" id="CHEBI:59776"/>
        <dbReference type="EC" id="2.2.1.1"/>
    </reaction>
</comment>
<reference evidence="19" key="1">
    <citation type="submission" date="2017-11" db="EMBL/GenBank/DDBJ databases">
        <title>The complete genome sequence of Sphingopyxis pomeranensis sp. nov. strain WS5A3p.</title>
        <authorList>
            <person name="Kaminski M.A."/>
        </authorList>
    </citation>
    <scope>NUCLEOTIDE SEQUENCE [LARGE SCALE GENOMIC DNA]</scope>
    <source>
        <strain evidence="19">WS5A3p</strain>
    </source>
</reference>
<evidence type="ECO:0000256" key="9">
    <source>
        <dbReference type="ARBA" id="ARBA00049473"/>
    </source>
</evidence>
<comment type="cofactor">
    <cofactor evidence="14">
        <name>Mg(2+)</name>
        <dbReference type="ChEBI" id="CHEBI:18420"/>
    </cofactor>
    <text evidence="14">Binds 1 Mg(2+) ion per subunit. Can also utilize other divalent metal cations, such as Ca(2+), Mn(2+) and Co(2+).</text>
</comment>
<sequence>MSQSCGESEAMRGSDLGQMATLLRILCADMVEHAGSGHPGMPMGMADVATTLFAKHFLFDPDHPEWVGRDRFILSSGHGSALAYALLHLVGQPAMTLDELKRLRRKGSLTPGHPEFGHTPGIECTTGPLGQGFATAVGMAISEKKLRAELGDAAAGHRIFVMAGDGCLMEGINHEAAALAGHLRLDNLVVFFDDNAISIDGPVSIASSEDVLARFAAYGWDGTAIDGHDVEAIDRAIEQAKKNARPTLIACRTQIGRGAPTKAGSAGIHGSPLGRDELAAMREALGWRLPPFAFPPAIVAQWRGVGHRGRAERQAWLGRIAEQPQSTRDRIDQIERRTPPRPAAMFRTIREQTLHAAVPKATRVSSKDVLERLVPACPWLLGGSADLSGSNGTRVDAHRDFSADDPSGNYLRYGIREHAMAAAMNGIALAGAYTPYGGTFLVFSDYCRPAIRLAALMRLRVIYVFTHDSIGLGEDGPTHQPIEHLASLRLIPGLRLFRPADAVETAECWELALDHEGPSVLALSRQDLPPLRRDLDMNRSARGGYVVIAASGKPDVTFLATGSEVHLAVEARSILARHGIEAQVVSIPCLELLDQHDPHGIDALIGPDAGLRVAIEAGSVQPWRHLVGEHGILCGIDCFGESASARELFEGFGLTAPSIAQRILAHPCFQELTP</sequence>
<dbReference type="InterPro" id="IPR005475">
    <property type="entry name" value="Transketolase-like_Pyr-bd"/>
</dbReference>
<evidence type="ECO:0000256" key="16">
    <source>
        <dbReference type="RuleBase" id="RU004996"/>
    </source>
</evidence>
<comment type="function">
    <text evidence="16">Catalyzes the transfer of a two-carbon ketol group from a ketose donor to an aldose acceptor, via a covalent intermediate with the cofactor thiamine pyrophosphate.</text>
</comment>
<dbReference type="InterPro" id="IPR005474">
    <property type="entry name" value="Transketolase_N"/>
</dbReference>
<feature type="binding site" evidence="12">
    <location>
        <position position="390"/>
    </location>
    <ligand>
        <name>substrate</name>
    </ligand>
</feature>
<evidence type="ECO:0000256" key="15">
    <source>
        <dbReference type="PIRSR" id="PIRSR605478-5"/>
    </source>
</evidence>
<dbReference type="Gene3D" id="3.40.50.970">
    <property type="match status" value="2"/>
</dbReference>
<dbReference type="EC" id="2.2.1.1" evidence="3 10"/>
<dbReference type="GO" id="GO:0005829">
    <property type="term" value="C:cytosol"/>
    <property type="evidence" value="ECO:0007669"/>
    <property type="project" value="TreeGrafter"/>
</dbReference>
<feature type="binding site" evidence="13">
    <location>
        <position position="78"/>
    </location>
    <ligand>
        <name>thiamine diphosphate</name>
        <dbReference type="ChEBI" id="CHEBI:58937"/>
    </ligand>
</feature>
<comment type="cofactor">
    <cofactor evidence="16">
        <name>Mg(2+)</name>
        <dbReference type="ChEBI" id="CHEBI:18420"/>
    </cofactor>
    <cofactor evidence="16">
        <name>Ca(2+)</name>
        <dbReference type="ChEBI" id="CHEBI:29108"/>
    </cofactor>
    <cofactor evidence="16">
        <name>Mn(2+)</name>
        <dbReference type="ChEBI" id="CHEBI:29035"/>
    </cofactor>
    <cofactor evidence="16">
        <name>Co(2+)</name>
        <dbReference type="ChEBI" id="CHEBI:48828"/>
    </cofactor>
    <text evidence="16">Binds 1 Mg(2+) ion per subunit. Can also utilize other divalent metal cations, such as Ca(2+), Mn(2+) and Co(2+).</text>
</comment>
<feature type="binding site" evidence="12">
    <location>
        <position position="269"/>
    </location>
    <ligand>
        <name>substrate</name>
    </ligand>
</feature>
<evidence type="ECO:0000256" key="7">
    <source>
        <dbReference type="ARBA" id="ARBA00022842"/>
    </source>
</evidence>
<evidence type="ECO:0000256" key="14">
    <source>
        <dbReference type="PIRSR" id="PIRSR605478-4"/>
    </source>
</evidence>
<dbReference type="EMBL" id="PHFW01000003">
    <property type="protein sequence ID" value="PQM27247.1"/>
    <property type="molecule type" value="Genomic_DNA"/>
</dbReference>
<evidence type="ECO:0000256" key="3">
    <source>
        <dbReference type="ARBA" id="ARBA00013152"/>
    </source>
</evidence>
<dbReference type="PROSITE" id="PS00801">
    <property type="entry name" value="TRANSKETOLASE_1"/>
    <property type="match status" value="1"/>
</dbReference>
<dbReference type="Pfam" id="PF00456">
    <property type="entry name" value="Transketolase_N"/>
    <property type="match status" value="1"/>
</dbReference>
<feature type="binding site" evidence="13">
    <location>
        <position position="269"/>
    </location>
    <ligand>
        <name>thiamine diphosphate</name>
        <dbReference type="ChEBI" id="CHEBI:58937"/>
    </ligand>
</feature>
<feature type="binding site" evidence="13">
    <location>
        <position position="443"/>
    </location>
    <ligand>
        <name>thiamine diphosphate</name>
        <dbReference type="ChEBI" id="CHEBI:58937"/>
    </ligand>
</feature>
<dbReference type="Pfam" id="PF02779">
    <property type="entry name" value="Transket_pyr"/>
    <property type="match status" value="1"/>
</dbReference>
<dbReference type="Proteomes" id="UP000238954">
    <property type="component" value="Chromosome"/>
</dbReference>
<comment type="caution">
    <text evidence="18">The sequence shown here is derived from an EMBL/GenBank/DDBJ whole genome shotgun (WGS) entry which is preliminary data.</text>
</comment>
<dbReference type="SUPFAM" id="SSF52518">
    <property type="entry name" value="Thiamin diphosphate-binding fold (THDP-binding)"/>
    <property type="match status" value="2"/>
</dbReference>
<dbReference type="GO" id="GO:0006098">
    <property type="term" value="P:pentose-phosphate shunt"/>
    <property type="evidence" value="ECO:0007669"/>
    <property type="project" value="TreeGrafter"/>
</dbReference>
<feature type="binding site" evidence="12">
    <location>
        <position position="467"/>
    </location>
    <ligand>
        <name>substrate</name>
    </ligand>
</feature>
<feature type="site" description="Important for catalytic activity" evidence="15">
    <location>
        <position position="38"/>
    </location>
</feature>
<evidence type="ECO:0000259" key="17">
    <source>
        <dbReference type="SMART" id="SM00861"/>
    </source>
</evidence>
<feature type="binding site" evidence="12">
    <location>
        <position position="363"/>
    </location>
    <ligand>
        <name>substrate</name>
    </ligand>
</feature>
<dbReference type="Gene3D" id="3.40.50.920">
    <property type="match status" value="1"/>
</dbReference>
<dbReference type="InterPro" id="IPR049557">
    <property type="entry name" value="Transketolase_CS"/>
</dbReference>
<accession>A0A2S8B4F4</accession>